<dbReference type="EMBL" id="BAABME010037489">
    <property type="protein sequence ID" value="GAA0164366.1"/>
    <property type="molecule type" value="Genomic_DNA"/>
</dbReference>
<organism evidence="1 2">
    <name type="scientific">Lithospermum erythrorhizon</name>
    <name type="common">Purple gromwell</name>
    <name type="synonym">Lithospermum officinale var. erythrorhizon</name>
    <dbReference type="NCBI Taxonomy" id="34254"/>
    <lineage>
        <taxon>Eukaryota</taxon>
        <taxon>Viridiplantae</taxon>
        <taxon>Streptophyta</taxon>
        <taxon>Embryophyta</taxon>
        <taxon>Tracheophyta</taxon>
        <taxon>Spermatophyta</taxon>
        <taxon>Magnoliopsida</taxon>
        <taxon>eudicotyledons</taxon>
        <taxon>Gunneridae</taxon>
        <taxon>Pentapetalae</taxon>
        <taxon>asterids</taxon>
        <taxon>lamiids</taxon>
        <taxon>Boraginales</taxon>
        <taxon>Boraginaceae</taxon>
        <taxon>Boraginoideae</taxon>
        <taxon>Lithospermeae</taxon>
        <taxon>Lithospermum</taxon>
    </lineage>
</organism>
<gene>
    <name evidence="1" type="ORF">LIER_43682</name>
</gene>
<accession>A0AAV3QMG8</accession>
<dbReference type="AlphaFoldDB" id="A0AAV3QMG8"/>
<sequence length="73" mass="8125">MASINGPCVLKDEYNSFKAVSNRESSAGASNAGFNHKVPDVARNLHLSEEMLTDIHGFYNNEMDDNMNYGWKA</sequence>
<evidence type="ECO:0000313" key="2">
    <source>
        <dbReference type="Proteomes" id="UP001454036"/>
    </source>
</evidence>
<keyword evidence="2" id="KW-1185">Reference proteome</keyword>
<comment type="caution">
    <text evidence="1">The sequence shown here is derived from an EMBL/GenBank/DDBJ whole genome shotgun (WGS) entry which is preliminary data.</text>
</comment>
<protein>
    <submittedName>
        <fullName evidence="1">Uncharacterized protein</fullName>
    </submittedName>
</protein>
<proteinExistence type="predicted"/>
<evidence type="ECO:0000313" key="1">
    <source>
        <dbReference type="EMBL" id="GAA0164366.1"/>
    </source>
</evidence>
<reference evidence="1 2" key="1">
    <citation type="submission" date="2024-01" db="EMBL/GenBank/DDBJ databases">
        <title>The complete chloroplast genome sequence of Lithospermum erythrorhizon: insights into the phylogenetic relationship among Boraginaceae species and the maternal lineages of purple gromwells.</title>
        <authorList>
            <person name="Okada T."/>
            <person name="Watanabe K."/>
        </authorList>
    </citation>
    <scope>NUCLEOTIDE SEQUENCE [LARGE SCALE GENOMIC DNA]</scope>
</reference>
<dbReference type="Proteomes" id="UP001454036">
    <property type="component" value="Unassembled WGS sequence"/>
</dbReference>
<name>A0AAV3QMG8_LITER</name>